<evidence type="ECO:0008006" key="3">
    <source>
        <dbReference type="Google" id="ProtNLM"/>
    </source>
</evidence>
<dbReference type="RefSeq" id="WP_015392934.1">
    <property type="nucleotide sequence ID" value="NC_020291.1"/>
</dbReference>
<evidence type="ECO:0000313" key="2">
    <source>
        <dbReference type="Proteomes" id="UP000011728"/>
    </source>
</evidence>
<dbReference type="eggNOG" id="ENOG5030G7H">
    <property type="taxonomic scope" value="Bacteria"/>
</dbReference>
<name>M1LU78_9CLOT</name>
<dbReference type="AlphaFoldDB" id="M1LU78"/>
<dbReference type="PATRIC" id="fig|931276.5.peg.2868"/>
<dbReference type="HOGENOM" id="CLU_646726_0_0_9"/>
<dbReference type="Proteomes" id="UP000011728">
    <property type="component" value="Chromosome"/>
</dbReference>
<organism evidence="1 2">
    <name type="scientific">Clostridium saccharoperbutylacetonicum N1-4(HMT)</name>
    <dbReference type="NCBI Taxonomy" id="931276"/>
    <lineage>
        <taxon>Bacteria</taxon>
        <taxon>Bacillati</taxon>
        <taxon>Bacillota</taxon>
        <taxon>Clostridia</taxon>
        <taxon>Eubacteriales</taxon>
        <taxon>Clostridiaceae</taxon>
        <taxon>Clostridium</taxon>
    </lineage>
</organism>
<reference evidence="1 2" key="1">
    <citation type="submission" date="2013-02" db="EMBL/GenBank/DDBJ databases">
        <title>Genome sequence of Clostridium saccharoperbutylacetonicum N1-4(HMT).</title>
        <authorList>
            <person name="Poehlein A."/>
            <person name="Daniel R."/>
        </authorList>
    </citation>
    <scope>NUCLEOTIDE SEQUENCE [LARGE SCALE GENOMIC DNA]</scope>
    <source>
        <strain evidence="2">N1-4(HMT)</strain>
    </source>
</reference>
<accession>M1LU78</accession>
<dbReference type="Gene3D" id="2.60.40.1630">
    <property type="entry name" value="bacillus anthracis domain"/>
    <property type="match status" value="1"/>
</dbReference>
<proteinExistence type="predicted"/>
<dbReference type="STRING" id="36745.CLSAP_26050"/>
<evidence type="ECO:0000313" key="1">
    <source>
        <dbReference type="EMBL" id="AGF56615.1"/>
    </source>
</evidence>
<protein>
    <recommendedName>
        <fullName evidence="3">DUF4179 domain-containing protein</fullName>
    </recommendedName>
</protein>
<dbReference type="OrthoDB" id="1883199at2"/>
<keyword evidence="2" id="KW-1185">Reference proteome</keyword>
<sequence>MINKKLSKILGPVLGIIGFMMTVGVMESSVFADTSITSQISNVTTQAAVTYTQNKDYFVNINKIASQNGIKVTLDKALATKHSIKAIIKIESTTPFDTSSHTDSIFALTYGNDFNCRTRDISRKYINNKTMLITLEKDNYKDEYPSAGNLRVDIALPEHKVNLGIDAPVDFTDSFKNVFEQKVSGKIPEFNYTLNELDVDNIGLRVNYTEPKRDDSTDYRENSIWNSIMLLKLGDKHYKIDSNGNYSTSGDILMGNYKTNLVTYDMVKDEKNISILPIISYITENDFDYINKISQDQTSTTTKDTKNNVNYPKDYTFSDGTKGEIYKIERNNGLFKIHLKGASEKESLLMASNIFAHYAYVKGENNATYINGNEITLYKDPNEALGYIVELKDPDKDRELNINLDDNIILIDKYKIENEIKLTD</sequence>
<gene>
    <name evidence="1" type="ORF">Cspa_c28520</name>
</gene>
<dbReference type="KEGG" id="csr:Cspa_c28520"/>
<dbReference type="EMBL" id="CP004121">
    <property type="protein sequence ID" value="AGF56615.1"/>
    <property type="molecule type" value="Genomic_DNA"/>
</dbReference>